<protein>
    <submittedName>
        <fullName evidence="2">YabP/YqfC family sporulation protein</fullName>
    </submittedName>
</protein>
<keyword evidence="3" id="KW-1185">Reference proteome</keyword>
<evidence type="ECO:0000313" key="2">
    <source>
        <dbReference type="EMBL" id="MBH1941453.1"/>
    </source>
</evidence>
<organism evidence="2 3">
    <name type="scientific">Mobilitalea sibirica</name>
    <dbReference type="NCBI Taxonomy" id="1462919"/>
    <lineage>
        <taxon>Bacteria</taxon>
        <taxon>Bacillati</taxon>
        <taxon>Bacillota</taxon>
        <taxon>Clostridia</taxon>
        <taxon>Lachnospirales</taxon>
        <taxon>Lachnospiraceae</taxon>
        <taxon>Mobilitalea</taxon>
    </lineage>
</organism>
<dbReference type="EMBL" id="JAEAGR010000011">
    <property type="protein sequence ID" value="MBH1941453.1"/>
    <property type="molecule type" value="Genomic_DNA"/>
</dbReference>
<dbReference type="AlphaFoldDB" id="A0A8J7L2Y4"/>
<dbReference type="Proteomes" id="UP000623269">
    <property type="component" value="Unassembled WGS sequence"/>
</dbReference>
<accession>A0A8J7L2Y4</accession>
<gene>
    <name evidence="2" type="ORF">I5677_11170</name>
</gene>
<feature type="region of interest" description="Disordered" evidence="1">
    <location>
        <begin position="1"/>
        <end position="33"/>
    </location>
</feature>
<dbReference type="RefSeq" id="WP_197661667.1">
    <property type="nucleotide sequence ID" value="NZ_JAEAGR010000011.1"/>
</dbReference>
<evidence type="ECO:0000313" key="3">
    <source>
        <dbReference type="Proteomes" id="UP000623269"/>
    </source>
</evidence>
<name>A0A8J7L2Y4_9FIRM</name>
<dbReference type="Pfam" id="PF07873">
    <property type="entry name" value="YabP"/>
    <property type="match status" value="1"/>
</dbReference>
<feature type="compositionally biased region" description="Basic residues" evidence="1">
    <location>
        <begin position="7"/>
        <end position="16"/>
    </location>
</feature>
<sequence length="121" mass="13703">MGNNLKSTHKKFKKNSKNTLYQGLDTKKKAKSSQKLSCLEELSNRLNLPADILAGAPIITATGRNEICLENYKGIIEYNGDLIKVQTKACKICIEGKHLNILYFTEDEMRITGFIQAIYYQ</sequence>
<comment type="caution">
    <text evidence="2">The sequence shown here is derived from an EMBL/GenBank/DDBJ whole genome shotgun (WGS) entry which is preliminary data.</text>
</comment>
<dbReference type="InterPro" id="IPR022476">
    <property type="entry name" value="Spore_YabP/YqfC"/>
</dbReference>
<evidence type="ECO:0000256" key="1">
    <source>
        <dbReference type="SAM" id="MobiDB-lite"/>
    </source>
</evidence>
<reference evidence="2" key="1">
    <citation type="submission" date="2020-12" db="EMBL/GenBank/DDBJ databases">
        <title>M. sibirica DSM 26468T genome.</title>
        <authorList>
            <person name="Thieme N."/>
            <person name="Rettenmaier R."/>
            <person name="Zverlov V."/>
            <person name="Liebl W."/>
        </authorList>
    </citation>
    <scope>NUCLEOTIDE SEQUENCE</scope>
    <source>
        <strain evidence="2">DSM 26468</strain>
    </source>
</reference>
<proteinExistence type="predicted"/>